<evidence type="ECO:0000256" key="2">
    <source>
        <dbReference type="ARBA" id="ARBA00005336"/>
    </source>
</evidence>
<dbReference type="Proteomes" id="UP000037392">
    <property type="component" value="Unassembled WGS sequence"/>
</dbReference>
<evidence type="ECO:0000256" key="7">
    <source>
        <dbReference type="SAM" id="Phobius"/>
    </source>
</evidence>
<protein>
    <recommendedName>
        <fullName evidence="3">beta-N-acetylhexosaminidase</fullName>
        <ecNumber evidence="3">3.2.1.52</ecNumber>
    </recommendedName>
</protein>
<dbReference type="Pfam" id="PF00933">
    <property type="entry name" value="Glyco_hydro_3"/>
    <property type="match status" value="1"/>
</dbReference>
<feature type="transmembrane region" description="Helical" evidence="7">
    <location>
        <begin position="21"/>
        <end position="40"/>
    </location>
</feature>
<evidence type="ECO:0000256" key="6">
    <source>
        <dbReference type="SAM" id="MobiDB-lite"/>
    </source>
</evidence>
<comment type="similarity">
    <text evidence="2">Belongs to the glycosyl hydrolase 3 family.</text>
</comment>
<evidence type="ECO:0000256" key="1">
    <source>
        <dbReference type="ARBA" id="ARBA00001231"/>
    </source>
</evidence>
<dbReference type="GO" id="GO:0005975">
    <property type="term" value="P:carbohydrate metabolic process"/>
    <property type="evidence" value="ECO:0007669"/>
    <property type="project" value="InterPro"/>
</dbReference>
<evidence type="ECO:0000256" key="4">
    <source>
        <dbReference type="ARBA" id="ARBA00022801"/>
    </source>
</evidence>
<evidence type="ECO:0000256" key="3">
    <source>
        <dbReference type="ARBA" id="ARBA00012663"/>
    </source>
</evidence>
<dbReference type="InterPro" id="IPR036962">
    <property type="entry name" value="Glyco_hydro_3_N_sf"/>
</dbReference>
<feature type="region of interest" description="Disordered" evidence="6">
    <location>
        <begin position="49"/>
        <end position="94"/>
    </location>
</feature>
<dbReference type="GeneID" id="93166600"/>
<dbReference type="PANTHER" id="PTHR30480:SF13">
    <property type="entry name" value="BETA-HEXOSAMINIDASE"/>
    <property type="match status" value="1"/>
</dbReference>
<name>A0A0J9BHI5_9FIRM</name>
<evidence type="ECO:0000259" key="8">
    <source>
        <dbReference type="Pfam" id="PF00933"/>
    </source>
</evidence>
<dbReference type="RefSeq" id="WP_048931216.1">
    <property type="nucleotide sequence ID" value="NZ_KQ235887.1"/>
</dbReference>
<dbReference type="EMBL" id="ADLK01000054">
    <property type="protein sequence ID" value="KMW11726.1"/>
    <property type="molecule type" value="Genomic_DNA"/>
</dbReference>
<gene>
    <name evidence="9" type="ORF">HMPREF9470_05414</name>
</gene>
<dbReference type="EC" id="3.2.1.52" evidence="3"/>
<reference evidence="9 10" key="1">
    <citation type="submission" date="2011-04" db="EMBL/GenBank/DDBJ databases">
        <title>The Genome Sequence of Clostridium citroniae WAL-19142.</title>
        <authorList>
            <consortium name="The Broad Institute Genome Sequencing Platform"/>
            <person name="Earl A."/>
            <person name="Ward D."/>
            <person name="Feldgarden M."/>
            <person name="Gevers D."/>
            <person name="Warren Y.A."/>
            <person name="Tyrrell K.L."/>
            <person name="Citron D.M."/>
            <person name="Goldstein E.J."/>
            <person name="Daigneault M."/>
            <person name="Allen-Vercoe E."/>
            <person name="Young S.K."/>
            <person name="Zeng Q."/>
            <person name="Gargeya S."/>
            <person name="Fitzgerald M."/>
            <person name="Haas B."/>
            <person name="Abouelleil A."/>
            <person name="Alvarado L."/>
            <person name="Arachchi H.M."/>
            <person name="Berlin A."/>
            <person name="Brown A."/>
            <person name="Chapman S.B."/>
            <person name="Chen Z."/>
            <person name="Dunbar C."/>
            <person name="Freedman E."/>
            <person name="Gearin G."/>
            <person name="Gellesch M."/>
            <person name="Goldberg J."/>
            <person name="Griggs A."/>
            <person name="Gujja S."/>
            <person name="Heilman E.R."/>
            <person name="Heiman D."/>
            <person name="Howarth C."/>
            <person name="Larson L."/>
            <person name="Lui A."/>
            <person name="MacDonald P.J."/>
            <person name="Mehta T."/>
            <person name="Montmayeur A."/>
            <person name="Murphy C."/>
            <person name="Neiman D."/>
            <person name="Pearson M."/>
            <person name="Priest M."/>
            <person name="Roberts A."/>
            <person name="Saif S."/>
            <person name="Shea T."/>
            <person name="Shenoy N."/>
            <person name="Sisk P."/>
            <person name="Stolte C."/>
            <person name="Sykes S."/>
            <person name="White J."/>
            <person name="Yandava C."/>
            <person name="Wortman J."/>
            <person name="Nusbaum C."/>
            <person name="Birren B."/>
        </authorList>
    </citation>
    <scope>NUCLEOTIDE SEQUENCE [LARGE SCALE GENOMIC DNA]</scope>
    <source>
        <strain evidence="9 10">WAL-19142</strain>
    </source>
</reference>
<dbReference type="InterPro" id="IPR050226">
    <property type="entry name" value="NagZ_Beta-hexosaminidase"/>
</dbReference>
<dbReference type="GO" id="GO:0009254">
    <property type="term" value="P:peptidoglycan turnover"/>
    <property type="evidence" value="ECO:0007669"/>
    <property type="project" value="TreeGrafter"/>
</dbReference>
<organism evidence="9 10">
    <name type="scientific">[Clostridium] citroniae WAL-19142</name>
    <dbReference type="NCBI Taxonomy" id="742734"/>
    <lineage>
        <taxon>Bacteria</taxon>
        <taxon>Bacillati</taxon>
        <taxon>Bacillota</taxon>
        <taxon>Clostridia</taxon>
        <taxon>Lachnospirales</taxon>
        <taxon>Lachnospiraceae</taxon>
        <taxon>Enterocloster</taxon>
    </lineage>
</organism>
<keyword evidence="7" id="KW-1133">Transmembrane helix</keyword>
<dbReference type="Gene3D" id="3.20.20.300">
    <property type="entry name" value="Glycoside hydrolase, family 3, N-terminal domain"/>
    <property type="match status" value="1"/>
</dbReference>
<keyword evidence="5" id="KW-0326">Glycosidase</keyword>
<comment type="catalytic activity">
    <reaction evidence="1">
        <text>Hydrolysis of terminal non-reducing N-acetyl-D-hexosamine residues in N-acetyl-beta-D-hexosaminides.</text>
        <dbReference type="EC" id="3.2.1.52"/>
    </reaction>
</comment>
<proteinExistence type="inferred from homology"/>
<dbReference type="GO" id="GO:0004563">
    <property type="term" value="F:beta-N-acetylhexosaminidase activity"/>
    <property type="evidence" value="ECO:0007669"/>
    <property type="project" value="UniProtKB-EC"/>
</dbReference>
<dbReference type="OrthoDB" id="9805821at2"/>
<feature type="compositionally biased region" description="Basic and acidic residues" evidence="6">
    <location>
        <begin position="49"/>
        <end position="61"/>
    </location>
</feature>
<keyword evidence="4" id="KW-0378">Hydrolase</keyword>
<evidence type="ECO:0000313" key="9">
    <source>
        <dbReference type="EMBL" id="KMW11726.1"/>
    </source>
</evidence>
<keyword evidence="7" id="KW-0472">Membrane</keyword>
<accession>A0A0J9BHI5</accession>
<feature type="domain" description="Glycoside hydrolase family 3 N-terminal" evidence="8">
    <location>
        <begin position="105"/>
        <end position="437"/>
    </location>
</feature>
<dbReference type="PANTHER" id="PTHR30480">
    <property type="entry name" value="BETA-HEXOSAMINIDASE-RELATED"/>
    <property type="match status" value="1"/>
</dbReference>
<sequence>MIKKGQSRKKREPKAWSKYMIGGTVVLTAGIVCVCLIGLVRSRGKEHLSSERLWSRERGNDSENGLQGGKDTNGAEGQESRDRMAEEQDAGRQTEWAREILDQMTMEEKAAQLFIITPEQLTGGSQVTVADETIREALKQYPVGGLIYFSGNLVDPAQLKEMTSHTQAYAMEHSGIPLFLSIDEEGGDIARIGTHEGFQVEQVSAMAEIGASGDWAMAYDAGNTIGTYLREYGINVDFAPDADVLTNPDNTVVKTRSFGTDPELVTKMSLAYLDGLTGQGVYGVPKHFPGHGATKGDSHQGYAYADKTWEELEKTDLVPFYAMAERQVPFIMAGHISLPRITGEDVPCSLSGEALQGYLREKMGYEGIIITDALNMGAIQEHYPSGQAAVMAFKAGADMLLMPADFHAAYEEVVRAVRDGEISVERLDGSVLRILKVKAGLSGSFS</sequence>
<feature type="compositionally biased region" description="Basic and acidic residues" evidence="6">
    <location>
        <begin position="78"/>
        <end position="94"/>
    </location>
</feature>
<evidence type="ECO:0000313" key="10">
    <source>
        <dbReference type="Proteomes" id="UP000037392"/>
    </source>
</evidence>
<dbReference type="PATRIC" id="fig|742734.4.peg.5790"/>
<comment type="caution">
    <text evidence="9">The sequence shown here is derived from an EMBL/GenBank/DDBJ whole genome shotgun (WGS) entry which is preliminary data.</text>
</comment>
<dbReference type="InterPro" id="IPR001764">
    <property type="entry name" value="Glyco_hydro_3_N"/>
</dbReference>
<keyword evidence="7" id="KW-0812">Transmembrane</keyword>
<dbReference type="SUPFAM" id="SSF51445">
    <property type="entry name" value="(Trans)glycosidases"/>
    <property type="match status" value="1"/>
</dbReference>
<dbReference type="AlphaFoldDB" id="A0A0J9BHI5"/>
<dbReference type="InterPro" id="IPR017853">
    <property type="entry name" value="GH"/>
</dbReference>
<evidence type="ECO:0000256" key="5">
    <source>
        <dbReference type="ARBA" id="ARBA00023295"/>
    </source>
</evidence>